<evidence type="ECO:0000256" key="7">
    <source>
        <dbReference type="ARBA" id="ARBA00022985"/>
    </source>
</evidence>
<evidence type="ECO:0000256" key="9">
    <source>
        <dbReference type="ARBA" id="ARBA00023098"/>
    </source>
</evidence>
<dbReference type="GO" id="GO:0009103">
    <property type="term" value="P:lipopolysaccharide biosynthetic process"/>
    <property type="evidence" value="ECO:0007669"/>
    <property type="project" value="UniProtKB-KW"/>
</dbReference>
<comment type="subcellular location">
    <subcellularLocation>
        <location evidence="1">Cell membrane</location>
        <topology evidence="1">Multi-pass membrane protein</topology>
    </subcellularLocation>
</comment>
<dbReference type="PANTHER" id="PTHR30561:SF9">
    <property type="entry name" value="4-AMINO-4-DEOXY-L-ARABINOSE-PHOSPHOUNDECAPRENOL FLIPPASE SUBUNIT ARNF-RELATED"/>
    <property type="match status" value="1"/>
</dbReference>
<evidence type="ECO:0000256" key="5">
    <source>
        <dbReference type="ARBA" id="ARBA00022556"/>
    </source>
</evidence>
<evidence type="ECO:0000313" key="14">
    <source>
        <dbReference type="Proteomes" id="UP000321374"/>
    </source>
</evidence>
<comment type="caution">
    <text evidence="13">The sequence shown here is derived from an EMBL/GenBank/DDBJ whole genome shotgun (WGS) entry which is preliminary data.</text>
</comment>
<dbReference type="InterPro" id="IPR000620">
    <property type="entry name" value="EamA_dom"/>
</dbReference>
<sequence length="135" mass="15354">MCITSMSHNHMLNAQNNHIYIVSTIFFTVYSQSIMRWQVSNAGSLPEETYEKLLFIGNLLLNPWVLSSIAATFLAGISWMLTMTKFEISYAYPWTALNFVLMLFIGVFLFNESFNLQKLIGTLIVFLGVVLIARG</sequence>
<dbReference type="Gene3D" id="1.10.3730.20">
    <property type="match status" value="1"/>
</dbReference>
<accession>A0A5C7WM92</accession>
<keyword evidence="7" id="KW-0448">Lipopolysaccharide biosynthesis</keyword>
<dbReference type="GO" id="GO:0009245">
    <property type="term" value="P:lipid A biosynthetic process"/>
    <property type="evidence" value="ECO:0007669"/>
    <property type="project" value="UniProtKB-KW"/>
</dbReference>
<gene>
    <name evidence="13" type="ORF">E6Q51_01030</name>
</gene>
<dbReference type="InterPro" id="IPR037185">
    <property type="entry name" value="EmrE-like"/>
</dbReference>
<feature type="transmembrane region" description="Helical" evidence="11">
    <location>
        <begin position="116"/>
        <end position="133"/>
    </location>
</feature>
<name>A0A5C7WM92_METME</name>
<keyword evidence="3" id="KW-0444">Lipid biosynthesis</keyword>
<dbReference type="SUPFAM" id="SSF103481">
    <property type="entry name" value="Multidrug resistance efflux transporter EmrE"/>
    <property type="match status" value="1"/>
</dbReference>
<keyword evidence="8 11" id="KW-1133">Transmembrane helix</keyword>
<keyword evidence="5" id="KW-0441">Lipid A biosynthesis</keyword>
<dbReference type="EMBL" id="SSGG01000019">
    <property type="protein sequence ID" value="TXI38476.1"/>
    <property type="molecule type" value="Genomic_DNA"/>
</dbReference>
<keyword evidence="10 11" id="KW-0472">Membrane</keyword>
<organism evidence="13 14">
    <name type="scientific">Methylophilus methylotrophus</name>
    <name type="common">Bacterium W3A1</name>
    <dbReference type="NCBI Taxonomy" id="17"/>
    <lineage>
        <taxon>Bacteria</taxon>
        <taxon>Pseudomonadati</taxon>
        <taxon>Pseudomonadota</taxon>
        <taxon>Betaproteobacteria</taxon>
        <taxon>Nitrosomonadales</taxon>
        <taxon>Methylophilaceae</taxon>
        <taxon>Methylophilus</taxon>
    </lineage>
</organism>
<evidence type="ECO:0000256" key="10">
    <source>
        <dbReference type="ARBA" id="ARBA00023136"/>
    </source>
</evidence>
<dbReference type="GO" id="GO:0005886">
    <property type="term" value="C:plasma membrane"/>
    <property type="evidence" value="ECO:0007669"/>
    <property type="project" value="UniProtKB-SubCell"/>
</dbReference>
<keyword evidence="2" id="KW-1003">Cell membrane</keyword>
<feature type="domain" description="EamA" evidence="12">
    <location>
        <begin position="65"/>
        <end position="133"/>
    </location>
</feature>
<dbReference type="GO" id="GO:0022857">
    <property type="term" value="F:transmembrane transporter activity"/>
    <property type="evidence" value="ECO:0007669"/>
    <property type="project" value="InterPro"/>
</dbReference>
<evidence type="ECO:0000256" key="4">
    <source>
        <dbReference type="ARBA" id="ARBA00022519"/>
    </source>
</evidence>
<evidence type="ECO:0000256" key="6">
    <source>
        <dbReference type="ARBA" id="ARBA00022692"/>
    </source>
</evidence>
<protein>
    <recommendedName>
        <fullName evidence="12">EamA domain-containing protein</fullName>
    </recommendedName>
</protein>
<keyword evidence="6 11" id="KW-0812">Transmembrane</keyword>
<dbReference type="Pfam" id="PF00892">
    <property type="entry name" value="EamA"/>
    <property type="match status" value="1"/>
</dbReference>
<reference evidence="13 14" key="1">
    <citation type="submission" date="2018-09" db="EMBL/GenBank/DDBJ databases">
        <title>Metagenome Assembled Genomes from an Advanced Water Purification Facility.</title>
        <authorList>
            <person name="Stamps B.W."/>
            <person name="Spear J.R."/>
        </authorList>
    </citation>
    <scope>NUCLEOTIDE SEQUENCE [LARGE SCALE GENOMIC DNA]</scope>
    <source>
        <strain evidence="13">Bin_42_2</strain>
    </source>
</reference>
<keyword evidence="4" id="KW-0997">Cell inner membrane</keyword>
<evidence type="ECO:0000256" key="3">
    <source>
        <dbReference type="ARBA" id="ARBA00022516"/>
    </source>
</evidence>
<feature type="transmembrane region" description="Helical" evidence="11">
    <location>
        <begin position="59"/>
        <end position="79"/>
    </location>
</feature>
<evidence type="ECO:0000313" key="13">
    <source>
        <dbReference type="EMBL" id="TXI38476.1"/>
    </source>
</evidence>
<proteinExistence type="predicted"/>
<keyword evidence="9" id="KW-0443">Lipid metabolism</keyword>
<feature type="transmembrane region" description="Helical" evidence="11">
    <location>
        <begin position="91"/>
        <end position="110"/>
    </location>
</feature>
<evidence type="ECO:0000256" key="11">
    <source>
        <dbReference type="SAM" id="Phobius"/>
    </source>
</evidence>
<dbReference type="PANTHER" id="PTHR30561">
    <property type="entry name" value="SMR FAMILY PROTON-DEPENDENT DRUG EFFLUX TRANSPORTER SUGE"/>
    <property type="match status" value="1"/>
</dbReference>
<evidence type="ECO:0000259" key="12">
    <source>
        <dbReference type="Pfam" id="PF00892"/>
    </source>
</evidence>
<dbReference type="Proteomes" id="UP000321374">
    <property type="component" value="Unassembled WGS sequence"/>
</dbReference>
<dbReference type="InterPro" id="IPR000390">
    <property type="entry name" value="Small_drug/metabolite_transptr"/>
</dbReference>
<evidence type="ECO:0000256" key="2">
    <source>
        <dbReference type="ARBA" id="ARBA00022475"/>
    </source>
</evidence>
<evidence type="ECO:0000256" key="1">
    <source>
        <dbReference type="ARBA" id="ARBA00004651"/>
    </source>
</evidence>
<dbReference type="AlphaFoldDB" id="A0A5C7WM92"/>
<evidence type="ECO:0000256" key="8">
    <source>
        <dbReference type="ARBA" id="ARBA00022989"/>
    </source>
</evidence>
<feature type="transmembrane region" description="Helical" evidence="11">
    <location>
        <begin position="20"/>
        <end position="39"/>
    </location>
</feature>